<reference evidence="4" key="2">
    <citation type="submission" date="2023-04" db="EMBL/GenBank/DDBJ databases">
        <authorList>
            <person name="Bruccoleri R.E."/>
            <person name="Oakeley E.J."/>
            <person name="Faust A.-M."/>
            <person name="Dessus-Babus S."/>
            <person name="Altorfer M."/>
            <person name="Burckhardt D."/>
            <person name="Oertli M."/>
            <person name="Naumann U."/>
            <person name="Petersen F."/>
            <person name="Wong J."/>
        </authorList>
    </citation>
    <scope>NUCLEOTIDE SEQUENCE</scope>
    <source>
        <strain evidence="4">GSM-AAB239-AS_SAM_17_03QT</strain>
        <tissue evidence="4">Leaf</tissue>
    </source>
</reference>
<evidence type="ECO:0000313" key="1">
    <source>
        <dbReference type="EMBL" id="KAJ6821745.1"/>
    </source>
</evidence>
<sequence>MIHITSGSIVTKDSLFMWKRPVSIIMILHMDNSSISCSFATKYFLCASVKKNIFFWRERLFHQASHRYLTYSYLTIFYKVVMKRITCTNLSIFQFDPIYSFVALFTRSQTFLQHL</sequence>
<evidence type="ECO:0000313" key="5">
    <source>
        <dbReference type="Proteomes" id="UP001140949"/>
    </source>
</evidence>
<protein>
    <submittedName>
        <fullName evidence="4">Uncharacterized protein</fullName>
    </submittedName>
</protein>
<dbReference type="EMBL" id="JANAVB010009109">
    <property type="protein sequence ID" value="KAJ6840926.1"/>
    <property type="molecule type" value="Genomic_DNA"/>
</dbReference>
<dbReference type="AlphaFoldDB" id="A0AAX6HIP6"/>
<reference evidence="4" key="1">
    <citation type="journal article" date="2023" name="GigaByte">
        <title>Genome assembly of the bearded iris, Iris pallida Lam.</title>
        <authorList>
            <person name="Bruccoleri R.E."/>
            <person name="Oakeley E.J."/>
            <person name="Faust A.M.E."/>
            <person name="Altorfer M."/>
            <person name="Dessus-Babus S."/>
            <person name="Burckhardt D."/>
            <person name="Oertli M."/>
            <person name="Naumann U."/>
            <person name="Petersen F."/>
            <person name="Wong J."/>
        </authorList>
    </citation>
    <scope>NUCLEOTIDE SEQUENCE</scope>
    <source>
        <strain evidence="4">GSM-AAB239-AS_SAM_17_03QT</strain>
    </source>
</reference>
<organism evidence="4 5">
    <name type="scientific">Iris pallida</name>
    <name type="common">Sweet iris</name>
    <dbReference type="NCBI Taxonomy" id="29817"/>
    <lineage>
        <taxon>Eukaryota</taxon>
        <taxon>Viridiplantae</taxon>
        <taxon>Streptophyta</taxon>
        <taxon>Embryophyta</taxon>
        <taxon>Tracheophyta</taxon>
        <taxon>Spermatophyta</taxon>
        <taxon>Magnoliopsida</taxon>
        <taxon>Liliopsida</taxon>
        <taxon>Asparagales</taxon>
        <taxon>Iridaceae</taxon>
        <taxon>Iridoideae</taxon>
        <taxon>Irideae</taxon>
        <taxon>Iris</taxon>
    </lineage>
</organism>
<name>A0AAX6HIP6_IRIPA</name>
<comment type="caution">
    <text evidence="4">The sequence shown here is derived from an EMBL/GenBank/DDBJ whole genome shotgun (WGS) entry which is preliminary data.</text>
</comment>
<evidence type="ECO:0000313" key="2">
    <source>
        <dbReference type="EMBL" id="KAJ6828592.1"/>
    </source>
</evidence>
<accession>A0AAX6HIP6</accession>
<keyword evidence="5" id="KW-1185">Reference proteome</keyword>
<dbReference type="EMBL" id="JANAVB010013261">
    <property type="protein sequence ID" value="KAJ6835646.1"/>
    <property type="molecule type" value="Genomic_DNA"/>
</dbReference>
<dbReference type="EMBL" id="JANAVB010019198">
    <property type="protein sequence ID" value="KAJ6828592.1"/>
    <property type="molecule type" value="Genomic_DNA"/>
</dbReference>
<gene>
    <name evidence="4" type="ORF">M6B38_119225</name>
    <name evidence="3" type="ORF">M6B38_331550</name>
    <name evidence="2" type="ORF">M6B38_362620</name>
    <name evidence="1" type="ORF">M6B38_390925</name>
</gene>
<dbReference type="EMBL" id="JANAVB010024985">
    <property type="protein sequence ID" value="KAJ6821745.1"/>
    <property type="molecule type" value="Genomic_DNA"/>
</dbReference>
<evidence type="ECO:0000313" key="3">
    <source>
        <dbReference type="EMBL" id="KAJ6835646.1"/>
    </source>
</evidence>
<dbReference type="Proteomes" id="UP001140949">
    <property type="component" value="Unassembled WGS sequence"/>
</dbReference>
<proteinExistence type="predicted"/>
<evidence type="ECO:0000313" key="4">
    <source>
        <dbReference type="EMBL" id="KAJ6840926.1"/>
    </source>
</evidence>